<evidence type="ECO:0000259" key="3">
    <source>
        <dbReference type="SMART" id="SM00385"/>
    </source>
</evidence>
<sequence length="177" mass="20017">MAAAPVSKQAKETEKLKMQYSKVSLTLENCILPPEKLSPTPSQLDGLDSESEIQLRILGCEWIQTSGILLRLPQVAMATGQVLFQRFFYSKSFVRQSMEAVAMACITLASKIEEAPRRIRDVLNVFNHIKQVRSGKTIQPLALDQNYINSKNQVIKAERRVLKELGFCVHVKHPHKD</sequence>
<dbReference type="GO" id="GO:0006357">
    <property type="term" value="P:regulation of transcription by RNA polymerase II"/>
    <property type="evidence" value="ECO:0007669"/>
    <property type="project" value="InterPro"/>
</dbReference>
<feature type="domain" description="Cyclin-like" evidence="3">
    <location>
        <begin position="61"/>
        <end position="163"/>
    </location>
</feature>
<comment type="similarity">
    <text evidence="2">Belongs to the cyclin family.</text>
</comment>
<comment type="caution">
    <text evidence="4">The sequence shown here is derived from an EMBL/GenBank/DDBJ whole genome shotgun (WGS) entry which is preliminary data.</text>
</comment>
<dbReference type="InterPro" id="IPR036915">
    <property type="entry name" value="Cyclin-like_sf"/>
</dbReference>
<dbReference type="InterPro" id="IPR043198">
    <property type="entry name" value="Cyclin/Ssn8"/>
</dbReference>
<protein>
    <recommendedName>
        <fullName evidence="3">Cyclin-like domain-containing protein</fullName>
    </recommendedName>
</protein>
<name>A0AAV4WT00_9ARAC</name>
<dbReference type="Proteomes" id="UP001054837">
    <property type="component" value="Unassembled WGS sequence"/>
</dbReference>
<dbReference type="AlphaFoldDB" id="A0AAV4WT00"/>
<accession>A0AAV4WT00</accession>
<dbReference type="PIRSF" id="PIRSF036580">
    <property type="entry name" value="Cyclin_L"/>
    <property type="match status" value="1"/>
</dbReference>
<reference evidence="4 5" key="1">
    <citation type="submission" date="2021-06" db="EMBL/GenBank/DDBJ databases">
        <title>Caerostris darwini draft genome.</title>
        <authorList>
            <person name="Kono N."/>
            <person name="Arakawa K."/>
        </authorList>
    </citation>
    <scope>NUCLEOTIDE SEQUENCE [LARGE SCALE GENOMIC DNA]</scope>
</reference>
<evidence type="ECO:0000256" key="1">
    <source>
        <dbReference type="ARBA" id="ARBA00023127"/>
    </source>
</evidence>
<dbReference type="InterPro" id="IPR013763">
    <property type="entry name" value="Cyclin-like_dom"/>
</dbReference>
<evidence type="ECO:0000256" key="2">
    <source>
        <dbReference type="RuleBase" id="RU000383"/>
    </source>
</evidence>
<keyword evidence="5" id="KW-1185">Reference proteome</keyword>
<dbReference type="PANTHER" id="PTHR10026">
    <property type="entry name" value="CYCLIN"/>
    <property type="match status" value="1"/>
</dbReference>
<organism evidence="4 5">
    <name type="scientific">Caerostris darwini</name>
    <dbReference type="NCBI Taxonomy" id="1538125"/>
    <lineage>
        <taxon>Eukaryota</taxon>
        <taxon>Metazoa</taxon>
        <taxon>Ecdysozoa</taxon>
        <taxon>Arthropoda</taxon>
        <taxon>Chelicerata</taxon>
        <taxon>Arachnida</taxon>
        <taxon>Araneae</taxon>
        <taxon>Araneomorphae</taxon>
        <taxon>Entelegynae</taxon>
        <taxon>Araneoidea</taxon>
        <taxon>Araneidae</taxon>
        <taxon>Caerostris</taxon>
    </lineage>
</organism>
<evidence type="ECO:0000313" key="5">
    <source>
        <dbReference type="Proteomes" id="UP001054837"/>
    </source>
</evidence>
<dbReference type="GO" id="GO:0016538">
    <property type="term" value="F:cyclin-dependent protein serine/threonine kinase regulator activity"/>
    <property type="evidence" value="ECO:0007669"/>
    <property type="project" value="InterPro"/>
</dbReference>
<proteinExistence type="inferred from homology"/>
<dbReference type="Pfam" id="PF00134">
    <property type="entry name" value="Cyclin_N"/>
    <property type="match status" value="1"/>
</dbReference>
<keyword evidence="1 2" id="KW-0195">Cyclin</keyword>
<dbReference type="FunFam" id="1.10.472.10:FF:000016">
    <property type="entry name" value="cyclin-L1 isoform X1"/>
    <property type="match status" value="1"/>
</dbReference>
<dbReference type="InterPro" id="IPR006671">
    <property type="entry name" value="Cyclin_N"/>
</dbReference>
<gene>
    <name evidence="4" type="ORF">CDAR_281802</name>
</gene>
<dbReference type="SMART" id="SM00385">
    <property type="entry name" value="CYCLIN"/>
    <property type="match status" value="1"/>
</dbReference>
<evidence type="ECO:0000313" key="4">
    <source>
        <dbReference type="EMBL" id="GIY84765.1"/>
    </source>
</evidence>
<dbReference type="SUPFAM" id="SSF47954">
    <property type="entry name" value="Cyclin-like"/>
    <property type="match status" value="1"/>
</dbReference>
<dbReference type="EMBL" id="BPLQ01014972">
    <property type="protein sequence ID" value="GIY84765.1"/>
    <property type="molecule type" value="Genomic_DNA"/>
</dbReference>
<dbReference type="Gene3D" id="1.10.472.10">
    <property type="entry name" value="Cyclin-like"/>
    <property type="match status" value="1"/>
</dbReference>